<dbReference type="AlphaFoldDB" id="A0A3M2KZ51"/>
<gene>
    <name evidence="1" type="ORF">EBN03_24310</name>
</gene>
<dbReference type="Proteomes" id="UP000279275">
    <property type="component" value="Unassembled WGS sequence"/>
</dbReference>
<reference evidence="1 2" key="1">
    <citation type="submission" date="2018-10" db="EMBL/GenBank/DDBJ databases">
        <title>Isolation from cow dung.</title>
        <authorList>
            <person name="Ling L."/>
        </authorList>
    </citation>
    <scope>NUCLEOTIDE SEQUENCE [LARGE SCALE GENOMIC DNA]</scope>
    <source>
        <strain evidence="1 2">NEAU-LL90</strain>
    </source>
</reference>
<proteinExistence type="predicted"/>
<keyword evidence="2" id="KW-1185">Reference proteome</keyword>
<dbReference type="InterPro" id="IPR021607">
    <property type="entry name" value="DUF3224"/>
</dbReference>
<dbReference type="Pfam" id="PF11528">
    <property type="entry name" value="DUF3224"/>
    <property type="match status" value="1"/>
</dbReference>
<dbReference type="RefSeq" id="WP_122190430.1">
    <property type="nucleotide sequence ID" value="NZ_RFFH01000012.1"/>
</dbReference>
<protein>
    <submittedName>
        <fullName evidence="1">DUF3224 domain-containing protein</fullName>
    </submittedName>
</protein>
<comment type="caution">
    <text evidence="1">The sequence shown here is derived from an EMBL/GenBank/DDBJ whole genome shotgun (WGS) entry which is preliminary data.</text>
</comment>
<evidence type="ECO:0000313" key="1">
    <source>
        <dbReference type="EMBL" id="RMI29916.1"/>
    </source>
</evidence>
<evidence type="ECO:0000313" key="2">
    <source>
        <dbReference type="Proteomes" id="UP000279275"/>
    </source>
</evidence>
<sequence length="136" mass="13955">MPTTTNRATGTITVHKYEPEAYEQPAAGPVLSKIHVEESFSGDIAGDGVVEFLQSSTADGGASFVGIERVTGSVAGRAGTFLLQDNGTVANGIVAGEWFVIPGSGTGDLTGLRGTGGFTAKLGAGADVWLDYWFEA</sequence>
<dbReference type="Gene3D" id="2.40.350.10">
    <property type="entry name" value="SO1590-like"/>
    <property type="match status" value="1"/>
</dbReference>
<dbReference type="EMBL" id="RFFH01000012">
    <property type="protein sequence ID" value="RMI29916.1"/>
    <property type="molecule type" value="Genomic_DNA"/>
</dbReference>
<accession>A0A3M2KZ51</accession>
<dbReference type="SUPFAM" id="SSF159238">
    <property type="entry name" value="SO1590-like"/>
    <property type="match status" value="1"/>
</dbReference>
<dbReference type="OrthoDB" id="69764at2"/>
<name>A0A3M2KZ51_9NOCA</name>
<dbReference type="InterPro" id="IPR023159">
    <property type="entry name" value="SO1590-like_sf"/>
</dbReference>
<organism evidence="1 2">
    <name type="scientific">Nocardia stercoris</name>
    <dbReference type="NCBI Taxonomy" id="2483361"/>
    <lineage>
        <taxon>Bacteria</taxon>
        <taxon>Bacillati</taxon>
        <taxon>Actinomycetota</taxon>
        <taxon>Actinomycetes</taxon>
        <taxon>Mycobacteriales</taxon>
        <taxon>Nocardiaceae</taxon>
        <taxon>Nocardia</taxon>
    </lineage>
</organism>